<dbReference type="InterPro" id="IPR013786">
    <property type="entry name" value="AcylCoA_DH/ox_N"/>
</dbReference>
<comment type="catalytic activity">
    <reaction evidence="14">
        <text>3-methylbutanoyl-CoA + oxidized [electron-transfer flavoprotein] + H(+) = 3-methylbut-2-enoyl-CoA + reduced [electron-transfer flavoprotein]</text>
        <dbReference type="Rhea" id="RHEA:12276"/>
        <dbReference type="Rhea" id="RHEA-COMP:10685"/>
        <dbReference type="Rhea" id="RHEA-COMP:10686"/>
        <dbReference type="ChEBI" id="CHEBI:15378"/>
        <dbReference type="ChEBI" id="CHEBI:57344"/>
        <dbReference type="ChEBI" id="CHEBI:57345"/>
        <dbReference type="ChEBI" id="CHEBI:57692"/>
        <dbReference type="ChEBI" id="CHEBI:58307"/>
        <dbReference type="EC" id="1.3.8.4"/>
    </reaction>
</comment>
<dbReference type="PROSITE" id="PS00072">
    <property type="entry name" value="ACYL_COA_DH_1"/>
    <property type="match status" value="1"/>
</dbReference>
<evidence type="ECO:0000256" key="8">
    <source>
        <dbReference type="ARBA" id="ARBA00022456"/>
    </source>
</evidence>
<comment type="pathway">
    <text evidence="4">Amino-acid degradation; L-valine degradation.</text>
</comment>
<evidence type="ECO:0000313" key="18">
    <source>
        <dbReference type="EMBL" id="CUS45453.1"/>
    </source>
</evidence>
<dbReference type="InterPro" id="IPR009075">
    <property type="entry name" value="AcylCo_DH/oxidase_C"/>
</dbReference>
<dbReference type="InterPro" id="IPR036250">
    <property type="entry name" value="AcylCo_DH-like_C"/>
</dbReference>
<dbReference type="SUPFAM" id="SSF47203">
    <property type="entry name" value="Acyl-CoA dehydrogenase C-terminal domain-like"/>
    <property type="match status" value="1"/>
</dbReference>
<keyword evidence="9" id="KW-0285">Flavoprotein</keyword>
<dbReference type="PIRSF" id="PIRSF016578">
    <property type="entry name" value="HsaA"/>
    <property type="match status" value="1"/>
</dbReference>
<organism evidence="18">
    <name type="scientific">hydrothermal vent metagenome</name>
    <dbReference type="NCBI Taxonomy" id="652676"/>
    <lineage>
        <taxon>unclassified sequences</taxon>
        <taxon>metagenomes</taxon>
        <taxon>ecological metagenomes</taxon>
    </lineage>
</organism>
<comment type="cofactor">
    <cofactor evidence="1">
        <name>FAD</name>
        <dbReference type="ChEBI" id="CHEBI:57692"/>
    </cofactor>
</comment>
<keyword evidence="8" id="KW-0101">Branched-chain amino acid catabolism</keyword>
<evidence type="ECO:0000259" key="16">
    <source>
        <dbReference type="Pfam" id="PF02770"/>
    </source>
</evidence>
<dbReference type="Gene3D" id="2.40.110.10">
    <property type="entry name" value="Butyryl-CoA Dehydrogenase, subunit A, domain 2"/>
    <property type="match status" value="1"/>
</dbReference>
<proteinExistence type="inferred from homology"/>
<comment type="pathway">
    <text evidence="3">Amino-acid degradation; L-leucine degradation; (S)-3-hydroxy-3-methylglutaryl-CoA from 3-isovaleryl-CoA: step 1/3.</text>
</comment>
<keyword evidence="10" id="KW-0274">FAD</keyword>
<dbReference type="PANTHER" id="PTHR43884:SF12">
    <property type="entry name" value="ISOVALERYL-COA DEHYDROGENASE, MITOCHONDRIAL-RELATED"/>
    <property type="match status" value="1"/>
</dbReference>
<dbReference type="SUPFAM" id="SSF56645">
    <property type="entry name" value="Acyl-CoA dehydrogenase NM domain-like"/>
    <property type="match status" value="1"/>
</dbReference>
<dbReference type="FunFam" id="1.10.540.10:FF:000007">
    <property type="entry name" value="Isovaleryl-CoA dehydrogenase, mitochondrial"/>
    <property type="match status" value="1"/>
</dbReference>
<evidence type="ECO:0000256" key="12">
    <source>
        <dbReference type="ARBA" id="ARBA00023002"/>
    </source>
</evidence>
<evidence type="ECO:0000256" key="3">
    <source>
        <dbReference type="ARBA" id="ARBA00004898"/>
    </source>
</evidence>
<keyword evidence="12 18" id="KW-0560">Oxidoreductase</keyword>
<dbReference type="InterPro" id="IPR006091">
    <property type="entry name" value="Acyl-CoA_Oxase/DH_mid-dom"/>
</dbReference>
<dbReference type="Gene3D" id="1.10.540.10">
    <property type="entry name" value="Acyl-CoA dehydrogenase/oxidase, N-terminal domain"/>
    <property type="match status" value="1"/>
</dbReference>
<reference evidence="18" key="1">
    <citation type="submission" date="2015-10" db="EMBL/GenBank/DDBJ databases">
        <authorList>
            <person name="Gilbert D.G."/>
        </authorList>
    </citation>
    <scope>NUCLEOTIDE SEQUENCE</scope>
</reference>
<evidence type="ECO:0000259" key="17">
    <source>
        <dbReference type="Pfam" id="PF02771"/>
    </source>
</evidence>
<feature type="domain" description="Acyl-CoA dehydrogenase/oxidase C-terminal" evidence="15">
    <location>
        <begin position="231"/>
        <end position="379"/>
    </location>
</feature>
<feature type="domain" description="Acyl-CoA dehydrogenase/oxidase N-terminal" evidence="17">
    <location>
        <begin position="11"/>
        <end position="122"/>
    </location>
</feature>
<dbReference type="Pfam" id="PF02771">
    <property type="entry name" value="Acyl-CoA_dh_N"/>
    <property type="match status" value="1"/>
</dbReference>
<evidence type="ECO:0000256" key="1">
    <source>
        <dbReference type="ARBA" id="ARBA00001974"/>
    </source>
</evidence>
<evidence type="ECO:0000256" key="13">
    <source>
        <dbReference type="ARBA" id="ARBA00023128"/>
    </source>
</evidence>
<comment type="similarity">
    <text evidence="5">Belongs to the acyl-CoA dehydrogenase family.</text>
</comment>
<evidence type="ECO:0000259" key="15">
    <source>
        <dbReference type="Pfam" id="PF00441"/>
    </source>
</evidence>
<dbReference type="InterPro" id="IPR006089">
    <property type="entry name" value="Acyl-CoA_DH_CS"/>
</dbReference>
<evidence type="ECO:0000256" key="2">
    <source>
        <dbReference type="ARBA" id="ARBA00004173"/>
    </source>
</evidence>
<dbReference type="CDD" id="cd01156">
    <property type="entry name" value="IVD"/>
    <property type="match status" value="1"/>
</dbReference>
<dbReference type="Pfam" id="PF00441">
    <property type="entry name" value="Acyl-CoA_dh_1"/>
    <property type="match status" value="1"/>
</dbReference>
<evidence type="ECO:0000256" key="14">
    <source>
        <dbReference type="ARBA" id="ARBA00052875"/>
    </source>
</evidence>
<dbReference type="FunFam" id="2.40.110.10:FF:000001">
    <property type="entry name" value="Acyl-CoA dehydrogenase, mitochondrial"/>
    <property type="match status" value="1"/>
</dbReference>
<sequence length="382" mass="41168">MDMTLDFALGENADMIRDVTQRFAAEQIAPLAARIDAEDWFPKELWPAMGALGLHGITVEEEFGGLGLGYLEHVIACEEVSRASASIGLSYGAHSNLCVNQIRRWANPEQKAKYLPKLVSGEHVGSLAMSEAGAGSDVVSMKLRAQETDAGYVLNGTKFWITNAAYADTLVVYARTGEGSRGITTFLIEKDMPGFSIGQKIDKMGMRGSPTAELVFTDCEVPHENVMGPVNGGVGVLMSGLDYERTVLAGIQLGIMQACLDVVLPYLRERKQFGKPIGAFQLMQAKVADMYVALNSARAYVYAVARACDAGKTTRFDAAGAILLASENAFRVAGEAVQALGGAGYTRDWPVERFLRDAKLLDIGAGTNEIRRMLIGRELIGA</sequence>
<protein>
    <recommendedName>
        <fullName evidence="7">Isovaleryl-CoA dehydrogenase, mitochondrial</fullName>
        <ecNumber evidence="6">1.3.8.4</ecNumber>
    </recommendedName>
</protein>
<dbReference type="AlphaFoldDB" id="A0A160TLA5"/>
<keyword evidence="11" id="KW-0809">Transit peptide</keyword>
<dbReference type="GO" id="GO:0050660">
    <property type="term" value="F:flavin adenine dinucleotide binding"/>
    <property type="evidence" value="ECO:0007669"/>
    <property type="project" value="InterPro"/>
</dbReference>
<name>A0A160TLA5_9ZZZZ</name>
<dbReference type="PROSITE" id="PS00073">
    <property type="entry name" value="ACYL_COA_DH_2"/>
    <property type="match status" value="1"/>
</dbReference>
<dbReference type="FunFam" id="1.20.140.10:FF:000001">
    <property type="entry name" value="Acyl-CoA dehydrogenase"/>
    <property type="match status" value="1"/>
</dbReference>
<gene>
    <name evidence="18" type="ORF">MGWOODY_Smn2810</name>
</gene>
<evidence type="ECO:0000256" key="6">
    <source>
        <dbReference type="ARBA" id="ARBA00012044"/>
    </source>
</evidence>
<evidence type="ECO:0000256" key="4">
    <source>
        <dbReference type="ARBA" id="ARBA00005109"/>
    </source>
</evidence>
<keyword evidence="13" id="KW-0496">Mitochondrion</keyword>
<evidence type="ECO:0000256" key="11">
    <source>
        <dbReference type="ARBA" id="ARBA00022946"/>
    </source>
</evidence>
<evidence type="ECO:0000256" key="7">
    <source>
        <dbReference type="ARBA" id="ARBA00018258"/>
    </source>
</evidence>
<dbReference type="GO" id="GO:0006552">
    <property type="term" value="P:L-leucine catabolic process"/>
    <property type="evidence" value="ECO:0007669"/>
    <property type="project" value="TreeGrafter"/>
</dbReference>
<dbReference type="EC" id="1.3.8.4" evidence="6"/>
<dbReference type="PANTHER" id="PTHR43884">
    <property type="entry name" value="ACYL-COA DEHYDROGENASE"/>
    <property type="match status" value="1"/>
</dbReference>
<feature type="domain" description="Acyl-CoA oxidase/dehydrogenase middle" evidence="16">
    <location>
        <begin position="127"/>
        <end position="219"/>
    </location>
</feature>
<evidence type="ECO:0000256" key="5">
    <source>
        <dbReference type="ARBA" id="ARBA00009347"/>
    </source>
</evidence>
<dbReference type="GO" id="GO:0005739">
    <property type="term" value="C:mitochondrion"/>
    <property type="evidence" value="ECO:0007669"/>
    <property type="project" value="UniProtKB-SubCell"/>
</dbReference>
<evidence type="ECO:0000256" key="10">
    <source>
        <dbReference type="ARBA" id="ARBA00022827"/>
    </source>
</evidence>
<dbReference type="InterPro" id="IPR037069">
    <property type="entry name" value="AcylCoA_DH/ox_N_sf"/>
</dbReference>
<dbReference type="GO" id="GO:0008470">
    <property type="term" value="F:3-methylbutanoyl-CoA dehydrogenase activity"/>
    <property type="evidence" value="ECO:0007669"/>
    <property type="project" value="UniProtKB-EC"/>
</dbReference>
<comment type="subcellular location">
    <subcellularLocation>
        <location evidence="2">Mitochondrion</location>
    </subcellularLocation>
</comment>
<dbReference type="InterPro" id="IPR009100">
    <property type="entry name" value="AcylCoA_DH/oxidase_NM_dom_sf"/>
</dbReference>
<dbReference type="InterPro" id="IPR046373">
    <property type="entry name" value="Acyl-CoA_Oxase/DH_mid-dom_sf"/>
</dbReference>
<dbReference type="InterPro" id="IPR034183">
    <property type="entry name" value="IVD"/>
</dbReference>
<dbReference type="Pfam" id="PF02770">
    <property type="entry name" value="Acyl-CoA_dh_M"/>
    <property type="match status" value="1"/>
</dbReference>
<accession>A0A160TLA5</accession>
<dbReference type="EMBL" id="CZQE01000261">
    <property type="protein sequence ID" value="CUS45453.1"/>
    <property type="molecule type" value="Genomic_DNA"/>
</dbReference>
<dbReference type="Gene3D" id="1.20.140.10">
    <property type="entry name" value="Butyryl-CoA Dehydrogenase, subunit A, domain 3"/>
    <property type="match status" value="1"/>
</dbReference>
<evidence type="ECO:0000256" key="9">
    <source>
        <dbReference type="ARBA" id="ARBA00022630"/>
    </source>
</evidence>